<evidence type="ECO:0000313" key="3">
    <source>
        <dbReference type="Proteomes" id="UP000324897"/>
    </source>
</evidence>
<feature type="compositionally biased region" description="Basic and acidic residues" evidence="1">
    <location>
        <begin position="304"/>
        <end position="314"/>
    </location>
</feature>
<sequence>MNKNVPTSIFVVPKPNQPTTETIEMAKRRRGRPVIRLPIRRPLLRRRARPVRGNARRVLSAFVKLRRDFRLLARGGVGNRSNRRGGKPTAEVFDASHVERMLRSSGQLDDAFYYLQRFLYRVPRKESSQVSWQLLDQVSLFKTFATVAAGGKDGAELAALFQNPSEDTLKLPIAARLYKIITKLNADPIRASKIWQEIQPRRLGMIMDLVSRCPELQGDVRLPRKRILLWDPITHGLCKCPSRRRKVTNHAPSDVLVREFLHTRMLTTQGGNGSGVPSNASSSSLALDIQTEQNAPEPIILGEHPMENLERAPQKQEVMQV</sequence>
<dbReference type="EMBL" id="RWGY01000002">
    <property type="protein sequence ID" value="TVU51554.1"/>
    <property type="molecule type" value="Genomic_DNA"/>
</dbReference>
<reference evidence="2 3" key="1">
    <citation type="journal article" date="2019" name="Sci. Rep.">
        <title>A high-quality genome of Eragrostis curvula grass provides insights into Poaceae evolution and supports new strategies to enhance forage quality.</title>
        <authorList>
            <person name="Carballo J."/>
            <person name="Santos B.A.C.M."/>
            <person name="Zappacosta D."/>
            <person name="Garbus I."/>
            <person name="Selva J.P."/>
            <person name="Gallo C.A."/>
            <person name="Diaz A."/>
            <person name="Albertini E."/>
            <person name="Caccamo M."/>
            <person name="Echenique V."/>
        </authorList>
    </citation>
    <scope>NUCLEOTIDE SEQUENCE [LARGE SCALE GENOMIC DNA]</scope>
    <source>
        <strain evidence="3">cv. Victoria</strain>
        <tissue evidence="2">Leaf</tissue>
    </source>
</reference>
<comment type="caution">
    <text evidence="2">The sequence shown here is derived from an EMBL/GenBank/DDBJ whole genome shotgun (WGS) entry which is preliminary data.</text>
</comment>
<evidence type="ECO:0000313" key="2">
    <source>
        <dbReference type="EMBL" id="TVU51554.1"/>
    </source>
</evidence>
<organism evidence="2 3">
    <name type="scientific">Eragrostis curvula</name>
    <name type="common">weeping love grass</name>
    <dbReference type="NCBI Taxonomy" id="38414"/>
    <lineage>
        <taxon>Eukaryota</taxon>
        <taxon>Viridiplantae</taxon>
        <taxon>Streptophyta</taxon>
        <taxon>Embryophyta</taxon>
        <taxon>Tracheophyta</taxon>
        <taxon>Spermatophyta</taxon>
        <taxon>Magnoliopsida</taxon>
        <taxon>Liliopsida</taxon>
        <taxon>Poales</taxon>
        <taxon>Poaceae</taxon>
        <taxon>PACMAD clade</taxon>
        <taxon>Chloridoideae</taxon>
        <taxon>Eragrostideae</taxon>
        <taxon>Eragrostidinae</taxon>
        <taxon>Eragrostis</taxon>
    </lineage>
</organism>
<dbReference type="Proteomes" id="UP000324897">
    <property type="component" value="Chromosome 6"/>
</dbReference>
<dbReference type="Gramene" id="TVU51554">
    <property type="protein sequence ID" value="TVU51554"/>
    <property type="gene ID" value="EJB05_02989"/>
</dbReference>
<name>A0A5J9WXM1_9POAL</name>
<dbReference type="PANTHER" id="PTHR36478">
    <property type="entry name" value="OS04G0614237 PROTEIN-RELATED"/>
    <property type="match status" value="1"/>
</dbReference>
<feature type="region of interest" description="Disordered" evidence="1">
    <location>
        <begin position="302"/>
        <end position="321"/>
    </location>
</feature>
<protein>
    <submittedName>
        <fullName evidence="2">Uncharacterized protein</fullName>
    </submittedName>
</protein>
<dbReference type="AlphaFoldDB" id="A0A5J9WXM1"/>
<keyword evidence="3" id="KW-1185">Reference proteome</keyword>
<accession>A0A5J9WXM1</accession>
<gene>
    <name evidence="2" type="ORF">EJB05_02989</name>
</gene>
<evidence type="ECO:0000256" key="1">
    <source>
        <dbReference type="SAM" id="MobiDB-lite"/>
    </source>
</evidence>
<proteinExistence type="predicted"/>
<dbReference type="PANTHER" id="PTHR36478:SF18">
    <property type="entry name" value="LISH DOMAIN-CONTAINING PROTEIN"/>
    <property type="match status" value="1"/>
</dbReference>